<comment type="caution">
    <text evidence="3">The sequence shown here is derived from an EMBL/GenBank/DDBJ whole genome shotgun (WGS) entry which is preliminary data.</text>
</comment>
<dbReference type="InterPro" id="IPR029061">
    <property type="entry name" value="THDP-binding"/>
</dbReference>
<dbReference type="GO" id="GO:0045333">
    <property type="term" value="P:cellular respiration"/>
    <property type="evidence" value="ECO:0007669"/>
    <property type="project" value="UniProtKB-ARBA"/>
</dbReference>
<dbReference type="Pfam" id="PF02775">
    <property type="entry name" value="TPP_enzyme_C"/>
    <property type="match status" value="1"/>
</dbReference>
<evidence type="ECO:0000313" key="3">
    <source>
        <dbReference type="EMBL" id="RLE12410.1"/>
    </source>
</evidence>
<evidence type="ECO:0000313" key="4">
    <source>
        <dbReference type="Proteomes" id="UP000280417"/>
    </source>
</evidence>
<dbReference type="GO" id="GO:0016625">
    <property type="term" value="F:oxidoreductase activity, acting on the aldehyde or oxo group of donors, iron-sulfur protein as acceptor"/>
    <property type="evidence" value="ECO:0007669"/>
    <property type="project" value="UniProtKB-ARBA"/>
</dbReference>
<dbReference type="InterPro" id="IPR051457">
    <property type="entry name" value="2-oxoacid:Fd_oxidoreductase"/>
</dbReference>
<gene>
    <name evidence="3" type="ORF">DRJ04_06250</name>
</gene>
<name>A0A662D9K7_UNCAE</name>
<evidence type="ECO:0000256" key="1">
    <source>
        <dbReference type="ARBA" id="ARBA00023002"/>
    </source>
</evidence>
<dbReference type="SUPFAM" id="SSF52518">
    <property type="entry name" value="Thiamin diphosphate-binding fold (THDP-binding)"/>
    <property type="match status" value="1"/>
</dbReference>
<evidence type="ECO:0000259" key="2">
    <source>
        <dbReference type="Pfam" id="PF02775"/>
    </source>
</evidence>
<dbReference type="Proteomes" id="UP000280417">
    <property type="component" value="Unassembled WGS sequence"/>
</dbReference>
<dbReference type="EMBL" id="QMQA01000167">
    <property type="protein sequence ID" value="RLE12410.1"/>
    <property type="molecule type" value="Genomic_DNA"/>
</dbReference>
<feature type="domain" description="Thiamine pyrophosphate enzyme TPP-binding" evidence="2">
    <location>
        <begin position="60"/>
        <end position="201"/>
    </location>
</feature>
<dbReference type="CDD" id="cd03375">
    <property type="entry name" value="TPP_OGFOR"/>
    <property type="match status" value="1"/>
</dbReference>
<dbReference type="PANTHER" id="PTHR48084:SF1">
    <property type="entry name" value="2-OXOGLUTARATE SYNTHASE SUBUNIT KORB"/>
    <property type="match status" value="1"/>
</dbReference>
<organism evidence="3 4">
    <name type="scientific">Aerophobetes bacterium</name>
    <dbReference type="NCBI Taxonomy" id="2030807"/>
    <lineage>
        <taxon>Bacteria</taxon>
        <taxon>Candidatus Aerophobota</taxon>
    </lineage>
</organism>
<accession>A0A662D9K7</accession>
<dbReference type="InterPro" id="IPR011766">
    <property type="entry name" value="TPP_enzyme_TPP-bd"/>
</dbReference>
<keyword evidence="1" id="KW-0560">Oxidoreductase</keyword>
<proteinExistence type="predicted"/>
<protein>
    <submittedName>
        <fullName evidence="3">2-oxoglutarate synthase</fullName>
    </submittedName>
</protein>
<dbReference type="PANTHER" id="PTHR48084">
    <property type="entry name" value="2-OXOGLUTARATE OXIDOREDUCTASE SUBUNIT KORB-RELATED"/>
    <property type="match status" value="1"/>
</dbReference>
<dbReference type="Gene3D" id="3.40.50.970">
    <property type="match status" value="1"/>
</dbReference>
<reference evidence="3 4" key="1">
    <citation type="submission" date="2018-06" db="EMBL/GenBank/DDBJ databases">
        <title>Extensive metabolic versatility and redundancy in microbially diverse, dynamic hydrothermal sediments.</title>
        <authorList>
            <person name="Dombrowski N."/>
            <person name="Teske A."/>
            <person name="Baker B.J."/>
        </authorList>
    </citation>
    <scope>NUCLEOTIDE SEQUENCE [LARGE SCALE GENOMIC DNA]</scope>
    <source>
        <strain evidence="3">B3_G15</strain>
    </source>
</reference>
<dbReference type="AlphaFoldDB" id="A0A662D9K7"/>
<dbReference type="GO" id="GO:0030976">
    <property type="term" value="F:thiamine pyrophosphate binding"/>
    <property type="evidence" value="ECO:0007669"/>
    <property type="project" value="InterPro"/>
</dbReference>
<sequence length="272" mass="29472">MKMVHPLIKYVRPGYLSTTTCSGCGNGIVAQSVLRAIDELKMNIDDFVFVSGIGCAAWIPSPFFNADVLHTTHGRPIAFATGVKLSSPELKVMVISGDGDLVAIGGNHFIHAARRNIDLTVICVNNGIYGMTGGQVAPTTPFGLKTTTTPYGNAERPFDLCKLGEAAGAVYVARWTTYHARQLTKSVKKAIQKKGFCFIEVVSQCPVQFGRRTGAGDAVAMMQGYKNNSVNIKKIGKLKEEELEGKIVVGEFVDREGPELCEEIAKMRERIG</sequence>